<proteinExistence type="inferred from homology"/>
<feature type="domain" description="TACO1/YebC-like second and third" evidence="5">
    <location>
        <begin position="82"/>
        <end position="237"/>
    </location>
</feature>
<evidence type="ECO:0000256" key="4">
    <source>
        <dbReference type="ARBA" id="ARBA00023125"/>
    </source>
</evidence>
<evidence type="ECO:0000313" key="7">
    <source>
        <dbReference type="EMBL" id="SVD91123.1"/>
    </source>
</evidence>
<dbReference type="EMBL" id="UINC01181428">
    <property type="protein sequence ID" value="SVD91123.1"/>
    <property type="molecule type" value="Genomic_DNA"/>
</dbReference>
<feature type="domain" description="TACO1/YebC-like N-terminal" evidence="6">
    <location>
        <begin position="5"/>
        <end position="76"/>
    </location>
</feature>
<dbReference type="Pfam" id="PF01709">
    <property type="entry name" value="Transcrip_reg"/>
    <property type="match status" value="1"/>
</dbReference>
<dbReference type="InterPro" id="IPR017856">
    <property type="entry name" value="Integrase-like_N"/>
</dbReference>
<dbReference type="FunFam" id="1.10.10.200:FF:000002">
    <property type="entry name" value="Probable transcriptional regulatory protein CLM62_37755"/>
    <property type="match status" value="1"/>
</dbReference>
<dbReference type="HAMAP" id="MF_00693">
    <property type="entry name" value="Transcrip_reg_TACO1"/>
    <property type="match status" value="1"/>
</dbReference>
<dbReference type="AlphaFoldDB" id="A0A382Z6P4"/>
<comment type="subcellular location">
    <subcellularLocation>
        <location evidence="1">Mitochondrion</location>
    </subcellularLocation>
</comment>
<organism evidence="7">
    <name type="scientific">marine metagenome</name>
    <dbReference type="NCBI Taxonomy" id="408172"/>
    <lineage>
        <taxon>unclassified sequences</taxon>
        <taxon>metagenomes</taxon>
        <taxon>ecological metagenomes</taxon>
    </lineage>
</organism>
<accession>A0A382Z6P4</accession>
<dbReference type="InterPro" id="IPR029072">
    <property type="entry name" value="YebC-like"/>
</dbReference>
<dbReference type="GO" id="GO:0005829">
    <property type="term" value="C:cytosol"/>
    <property type="evidence" value="ECO:0007669"/>
    <property type="project" value="TreeGrafter"/>
</dbReference>
<evidence type="ECO:0008006" key="8">
    <source>
        <dbReference type="Google" id="ProtNLM"/>
    </source>
</evidence>
<keyword evidence="3" id="KW-0963">Cytoplasm</keyword>
<dbReference type="NCBIfam" id="NF009044">
    <property type="entry name" value="PRK12378.1"/>
    <property type="match status" value="1"/>
</dbReference>
<dbReference type="InterPro" id="IPR048300">
    <property type="entry name" value="TACO1_YebC-like_2nd/3rd_dom"/>
</dbReference>
<comment type="similarity">
    <text evidence="2">Belongs to the TACO1 family.</text>
</comment>
<reference evidence="7" key="1">
    <citation type="submission" date="2018-05" db="EMBL/GenBank/DDBJ databases">
        <authorList>
            <person name="Lanie J.A."/>
            <person name="Ng W.-L."/>
            <person name="Kazmierczak K.M."/>
            <person name="Andrzejewski T.M."/>
            <person name="Davidsen T.M."/>
            <person name="Wayne K.J."/>
            <person name="Tettelin H."/>
            <person name="Glass J.I."/>
            <person name="Rusch D."/>
            <person name="Podicherti R."/>
            <person name="Tsui H.-C.T."/>
            <person name="Winkler M.E."/>
        </authorList>
    </citation>
    <scope>NUCLEOTIDE SEQUENCE</scope>
</reference>
<evidence type="ECO:0000256" key="1">
    <source>
        <dbReference type="ARBA" id="ARBA00004173"/>
    </source>
</evidence>
<dbReference type="Gene3D" id="3.30.70.980">
    <property type="match status" value="2"/>
</dbReference>
<name>A0A382Z6P4_9ZZZZ</name>
<evidence type="ECO:0000256" key="2">
    <source>
        <dbReference type="ARBA" id="ARBA00008724"/>
    </source>
</evidence>
<keyword evidence="4" id="KW-0238">DNA-binding</keyword>
<evidence type="ECO:0000256" key="3">
    <source>
        <dbReference type="ARBA" id="ARBA00022490"/>
    </source>
</evidence>
<dbReference type="InterPro" id="IPR049083">
    <property type="entry name" value="TACO1_YebC_N"/>
</dbReference>
<sequence length="251" mass="27583">MSGHSKWSTIKHKKGAADAKRGKIFTKVIKEITVAARIGGGDVDGNPRLRLAVQKAKEVNMPQENVTRAIKKGTGELEGVQYEEISYEGYGPGGVAIFMEVMTDNKNRTVGELRATLGKNGGNMGASGCVAWIFEQKGLITVQVSDKNEEELLELIIEAGGDDMQTVEDYYEITSSVENFEPVRKAIEDAGIKTQSSELTRIPQNTVKVEEKHCKSLLRLMDALEDHDDIQKVYSNFDIADEVVAAMEQSS</sequence>
<gene>
    <name evidence="7" type="ORF">METZ01_LOCUS443977</name>
</gene>
<dbReference type="InterPro" id="IPR026564">
    <property type="entry name" value="Transcrip_reg_TACO1-like_dom3"/>
</dbReference>
<dbReference type="SUPFAM" id="SSF75625">
    <property type="entry name" value="YebC-like"/>
    <property type="match status" value="1"/>
</dbReference>
<dbReference type="NCBIfam" id="NF001030">
    <property type="entry name" value="PRK00110.1"/>
    <property type="match status" value="1"/>
</dbReference>
<protein>
    <recommendedName>
        <fullName evidence="8">Transcriptional regulatory protein</fullName>
    </recommendedName>
</protein>
<evidence type="ECO:0000259" key="5">
    <source>
        <dbReference type="Pfam" id="PF01709"/>
    </source>
</evidence>
<dbReference type="GO" id="GO:0003677">
    <property type="term" value="F:DNA binding"/>
    <property type="evidence" value="ECO:0007669"/>
    <property type="project" value="UniProtKB-KW"/>
</dbReference>
<dbReference type="PANTHER" id="PTHR12532:SF6">
    <property type="entry name" value="TRANSCRIPTIONAL REGULATORY PROTEIN YEBC-RELATED"/>
    <property type="match status" value="1"/>
</dbReference>
<dbReference type="Pfam" id="PF20772">
    <property type="entry name" value="TACO1_YebC_N"/>
    <property type="match status" value="1"/>
</dbReference>
<dbReference type="NCBIfam" id="TIGR01033">
    <property type="entry name" value="YebC/PmpR family DNA-binding transcriptional regulator"/>
    <property type="match status" value="1"/>
</dbReference>
<dbReference type="InterPro" id="IPR002876">
    <property type="entry name" value="Transcrip_reg_TACO1-like"/>
</dbReference>
<dbReference type="GO" id="GO:0005739">
    <property type="term" value="C:mitochondrion"/>
    <property type="evidence" value="ECO:0007669"/>
    <property type="project" value="UniProtKB-SubCell"/>
</dbReference>
<dbReference type="PANTHER" id="PTHR12532">
    <property type="entry name" value="TRANSLATIONAL ACTIVATOR OF CYTOCHROME C OXIDASE 1"/>
    <property type="match status" value="1"/>
</dbReference>
<dbReference type="Gene3D" id="1.10.10.200">
    <property type="match status" value="1"/>
</dbReference>
<evidence type="ECO:0000259" key="6">
    <source>
        <dbReference type="Pfam" id="PF20772"/>
    </source>
</evidence>